<dbReference type="PANTHER" id="PTHR33745">
    <property type="entry name" value="RSBT ANTAGONIST PROTEIN RSBS-RELATED"/>
    <property type="match status" value="1"/>
</dbReference>
<dbReference type="InterPro" id="IPR051932">
    <property type="entry name" value="Bact_StressResp_Reg"/>
</dbReference>
<keyword evidence="1" id="KW-0597">Phosphoprotein</keyword>
<dbReference type="InterPro" id="IPR035965">
    <property type="entry name" value="PAS-like_dom_sf"/>
</dbReference>
<dbReference type="RefSeq" id="WP_065412252.1">
    <property type="nucleotide sequence ID" value="NZ_MAYT01000032.1"/>
</dbReference>
<dbReference type="InterPro" id="IPR000014">
    <property type="entry name" value="PAS"/>
</dbReference>
<evidence type="ECO:0000313" key="4">
    <source>
        <dbReference type="Proteomes" id="UP000092578"/>
    </source>
</evidence>
<sequence>MNGLSMKLSARDALNSIGENIIIADTDYKITWMNTKAAKSLSAIAPLYGLTNAEEMIGLNMDFFHKKPEHQQLMMEQLQEGHRARITIKNKFIADIVVTPIKNSQNNEQVEGYMVMLLDVTSQAEEEKRKDALIEDLSVPLLNIWEKTIVLPLAGVLDWNRGELVLSTVLEECTSQKIEYFLISLRGISHFDDSVRDYLQKLADCLKLIGVKCIIVGIKPELALSIRELKDMPIFRDAHAGLKHIMKLQEKESSSSVLRI</sequence>
<dbReference type="PROSITE" id="PS50801">
    <property type="entry name" value="STAS"/>
    <property type="match status" value="1"/>
</dbReference>
<dbReference type="Gene3D" id="3.30.450.20">
    <property type="entry name" value="PAS domain"/>
    <property type="match status" value="1"/>
</dbReference>
<dbReference type="InterPro" id="IPR036513">
    <property type="entry name" value="STAS_dom_sf"/>
</dbReference>
<dbReference type="AlphaFoldDB" id="A0A1B9AAD2"/>
<dbReference type="Gene3D" id="3.30.750.24">
    <property type="entry name" value="STAS domain"/>
    <property type="match status" value="1"/>
</dbReference>
<evidence type="ECO:0000313" key="3">
    <source>
        <dbReference type="EMBL" id="OCA80800.1"/>
    </source>
</evidence>
<dbReference type="Proteomes" id="UP000092578">
    <property type="component" value="Unassembled WGS sequence"/>
</dbReference>
<evidence type="ECO:0000256" key="1">
    <source>
        <dbReference type="ARBA" id="ARBA00022553"/>
    </source>
</evidence>
<dbReference type="EMBL" id="MAYT01000032">
    <property type="protein sequence ID" value="OCA80800.1"/>
    <property type="molecule type" value="Genomic_DNA"/>
</dbReference>
<dbReference type="InterPro" id="IPR002645">
    <property type="entry name" value="STAS_dom"/>
</dbReference>
<name>A0A1B9AAD2_9BACI</name>
<dbReference type="SUPFAM" id="SSF55785">
    <property type="entry name" value="PYP-like sensor domain (PAS domain)"/>
    <property type="match status" value="1"/>
</dbReference>
<evidence type="ECO:0000259" key="2">
    <source>
        <dbReference type="PROSITE" id="PS50801"/>
    </source>
</evidence>
<organism evidence="3 4">
    <name type="scientific">Pseudobacillus wudalianchiensis</name>
    <dbReference type="NCBI Taxonomy" id="1743143"/>
    <lineage>
        <taxon>Bacteria</taxon>
        <taxon>Bacillati</taxon>
        <taxon>Bacillota</taxon>
        <taxon>Bacilli</taxon>
        <taxon>Bacillales</taxon>
        <taxon>Bacillaceae</taxon>
        <taxon>Pseudobacillus</taxon>
    </lineage>
</organism>
<dbReference type="PANTHER" id="PTHR33745:SF3">
    <property type="entry name" value="RSBT CO-ANTAGONIST PROTEIN RSBRC"/>
    <property type="match status" value="1"/>
</dbReference>
<accession>A0A1B9AAD2</accession>
<reference evidence="4" key="1">
    <citation type="submission" date="2016-05" db="EMBL/GenBank/DDBJ databases">
        <authorList>
            <person name="Liu B."/>
            <person name="Wang J."/>
            <person name="Zhu Y."/>
            <person name="Liu G."/>
            <person name="Chen Q."/>
            <person name="Chen Z."/>
            <person name="Lan J."/>
            <person name="Che J."/>
            <person name="Ge C."/>
            <person name="Shi H."/>
            <person name="Pan Z."/>
            <person name="Liu X."/>
        </authorList>
    </citation>
    <scope>NUCLEOTIDE SEQUENCE [LARGE SCALE GENOMIC DNA]</scope>
    <source>
        <strain evidence="4">FJAT-27215</strain>
    </source>
</reference>
<feature type="domain" description="STAS" evidence="2">
    <location>
        <begin position="138"/>
        <end position="229"/>
    </location>
</feature>
<dbReference type="Pfam" id="PF01740">
    <property type="entry name" value="STAS"/>
    <property type="match status" value="1"/>
</dbReference>
<dbReference type="SUPFAM" id="SSF52091">
    <property type="entry name" value="SpoIIaa-like"/>
    <property type="match status" value="1"/>
</dbReference>
<dbReference type="CDD" id="cd00130">
    <property type="entry name" value="PAS"/>
    <property type="match status" value="1"/>
</dbReference>
<comment type="caution">
    <text evidence="3">The sequence shown here is derived from an EMBL/GenBank/DDBJ whole genome shotgun (WGS) entry which is preliminary data.</text>
</comment>
<proteinExistence type="predicted"/>
<dbReference type="CDD" id="cd07041">
    <property type="entry name" value="STAS_RsbR_RsbS_like"/>
    <property type="match status" value="1"/>
</dbReference>
<protein>
    <submittedName>
        <fullName evidence="3">RsbR, positive regulator of sigma-B</fullName>
    </submittedName>
</protein>
<gene>
    <name evidence="3" type="ORF">A8F95_16965</name>
</gene>
<keyword evidence="4" id="KW-1185">Reference proteome</keyword>